<dbReference type="PANTHER" id="PTHR10513:SF35">
    <property type="entry name" value="DEOXYADENOSINE KINASE"/>
    <property type="match status" value="1"/>
</dbReference>
<feature type="domain" description="Deoxynucleoside kinase" evidence="1">
    <location>
        <begin position="1"/>
        <end position="141"/>
    </location>
</feature>
<dbReference type="PANTHER" id="PTHR10513">
    <property type="entry name" value="DEOXYNUCLEOSIDE KINASE"/>
    <property type="match status" value="1"/>
</dbReference>
<dbReference type="AlphaFoldDB" id="X0UAM1"/>
<evidence type="ECO:0000259" key="1">
    <source>
        <dbReference type="Pfam" id="PF01712"/>
    </source>
</evidence>
<dbReference type="GO" id="GO:0005737">
    <property type="term" value="C:cytoplasm"/>
    <property type="evidence" value="ECO:0007669"/>
    <property type="project" value="TreeGrafter"/>
</dbReference>
<dbReference type="InterPro" id="IPR027417">
    <property type="entry name" value="P-loop_NTPase"/>
</dbReference>
<organism evidence="2">
    <name type="scientific">marine sediment metagenome</name>
    <dbReference type="NCBI Taxonomy" id="412755"/>
    <lineage>
        <taxon>unclassified sequences</taxon>
        <taxon>metagenomes</taxon>
        <taxon>ecological metagenomes</taxon>
    </lineage>
</organism>
<dbReference type="GO" id="GO:0019136">
    <property type="term" value="F:deoxynucleoside kinase activity"/>
    <property type="evidence" value="ECO:0007669"/>
    <property type="project" value="InterPro"/>
</dbReference>
<evidence type="ECO:0000313" key="2">
    <source>
        <dbReference type="EMBL" id="GAG02590.1"/>
    </source>
</evidence>
<dbReference type="InterPro" id="IPR002624">
    <property type="entry name" value="DCK/DGK"/>
</dbReference>
<dbReference type="EMBL" id="BARS01023980">
    <property type="protein sequence ID" value="GAG02590.1"/>
    <property type="molecule type" value="Genomic_DNA"/>
</dbReference>
<dbReference type="GO" id="GO:0005524">
    <property type="term" value="F:ATP binding"/>
    <property type="evidence" value="ECO:0007669"/>
    <property type="project" value="InterPro"/>
</dbReference>
<protein>
    <recommendedName>
        <fullName evidence="1">Deoxynucleoside kinase domain-containing protein</fullName>
    </recommendedName>
</protein>
<dbReference type="PIRSF" id="PIRSF000705">
    <property type="entry name" value="DNK"/>
    <property type="match status" value="1"/>
</dbReference>
<proteinExistence type="predicted"/>
<feature type="non-terminal residue" evidence="2">
    <location>
        <position position="1"/>
    </location>
</feature>
<comment type="caution">
    <text evidence="2">The sequence shown here is derived from an EMBL/GenBank/DDBJ whole genome shotgun (WGS) entry which is preliminary data.</text>
</comment>
<sequence>QLYFLTSRIEQLNHDSLAKGQLVISDYIFDKELIYARRLLNTQQLTLYEKIYPPSSAKIAAPVLVIYLQDSAQKCLERIHRRNRHYEQEIELQFLEALNSNYEQLFRDWKTCPVIRKQMSKLDYAKDANIDHLANQIKSYIVVPSVIARSPSTTLRVNSATKQSKT</sequence>
<reference evidence="2" key="1">
    <citation type="journal article" date="2014" name="Front. Microbiol.">
        <title>High frequency of phylogenetically diverse reductive dehalogenase-homologous genes in deep subseafloor sedimentary metagenomes.</title>
        <authorList>
            <person name="Kawai M."/>
            <person name="Futagami T."/>
            <person name="Toyoda A."/>
            <person name="Takaki Y."/>
            <person name="Nishi S."/>
            <person name="Hori S."/>
            <person name="Arai W."/>
            <person name="Tsubouchi T."/>
            <person name="Morono Y."/>
            <person name="Uchiyama I."/>
            <person name="Ito T."/>
            <person name="Fujiyama A."/>
            <person name="Inagaki F."/>
            <person name="Takami H."/>
        </authorList>
    </citation>
    <scope>NUCLEOTIDE SEQUENCE</scope>
    <source>
        <strain evidence="2">Expedition CK06-06</strain>
    </source>
</reference>
<dbReference type="SUPFAM" id="SSF52540">
    <property type="entry name" value="P-loop containing nucleoside triphosphate hydrolases"/>
    <property type="match status" value="1"/>
</dbReference>
<gene>
    <name evidence="2" type="ORF">S01H1_38130</name>
</gene>
<dbReference type="InterPro" id="IPR050566">
    <property type="entry name" value="Deoxyribonucleoside_kinase"/>
</dbReference>
<accession>X0UAM1</accession>
<name>X0UAM1_9ZZZZ</name>
<dbReference type="Pfam" id="PF01712">
    <property type="entry name" value="dNK"/>
    <property type="match status" value="1"/>
</dbReference>
<dbReference type="Gene3D" id="3.40.50.300">
    <property type="entry name" value="P-loop containing nucleotide triphosphate hydrolases"/>
    <property type="match status" value="1"/>
</dbReference>
<dbReference type="InterPro" id="IPR031314">
    <property type="entry name" value="DNK_dom"/>
</dbReference>